<keyword evidence="3" id="KW-1185">Reference proteome</keyword>
<evidence type="ECO:0000256" key="1">
    <source>
        <dbReference type="SAM" id="MobiDB-lite"/>
    </source>
</evidence>
<comment type="caution">
    <text evidence="2">The sequence shown here is derived from an EMBL/GenBank/DDBJ whole genome shotgun (WGS) entry which is preliminary data.</text>
</comment>
<reference evidence="2" key="1">
    <citation type="submission" date="2023-04" db="EMBL/GenBank/DDBJ databases">
        <title>Phytophthora fragariaefolia NBRC 109709.</title>
        <authorList>
            <person name="Ichikawa N."/>
            <person name="Sato H."/>
            <person name="Tonouchi N."/>
        </authorList>
    </citation>
    <scope>NUCLEOTIDE SEQUENCE</scope>
    <source>
        <strain evidence="2">NBRC 109709</strain>
    </source>
</reference>
<organism evidence="2 3">
    <name type="scientific">Phytophthora fragariaefolia</name>
    <dbReference type="NCBI Taxonomy" id="1490495"/>
    <lineage>
        <taxon>Eukaryota</taxon>
        <taxon>Sar</taxon>
        <taxon>Stramenopiles</taxon>
        <taxon>Oomycota</taxon>
        <taxon>Peronosporomycetes</taxon>
        <taxon>Peronosporales</taxon>
        <taxon>Peronosporaceae</taxon>
        <taxon>Phytophthora</taxon>
    </lineage>
</organism>
<dbReference type="AlphaFoldDB" id="A0A9W6U1S3"/>
<name>A0A9W6U1S3_9STRA</name>
<feature type="region of interest" description="Disordered" evidence="1">
    <location>
        <begin position="149"/>
        <end position="195"/>
    </location>
</feature>
<accession>A0A9W6U1S3</accession>
<dbReference type="Proteomes" id="UP001165121">
    <property type="component" value="Unassembled WGS sequence"/>
</dbReference>
<feature type="compositionally biased region" description="Basic and acidic residues" evidence="1">
    <location>
        <begin position="149"/>
        <end position="166"/>
    </location>
</feature>
<gene>
    <name evidence="2" type="ORF">Pfra01_000384200</name>
</gene>
<evidence type="ECO:0000313" key="3">
    <source>
        <dbReference type="Proteomes" id="UP001165121"/>
    </source>
</evidence>
<dbReference type="OrthoDB" id="127996at2759"/>
<sequence>MALYIVQSDGCFIPTKIETLEKDVPWNMQMIDEILDSTWPVVSTANRKGTTSGCKPNLAERMLYSSTGFDINLLVISVITNTDHGAAIEKSVDVVNVQSHYDEREGLVREYVALEDPFKADKMAVKTKKQQKDEDLAKCAEGLVRESANRRALRARSESAKTRSDSEGSDIDGSDAAKKTADSTVLPDSCARTQR</sequence>
<protein>
    <submittedName>
        <fullName evidence="2">Unnamed protein product</fullName>
    </submittedName>
</protein>
<proteinExistence type="predicted"/>
<evidence type="ECO:0000313" key="2">
    <source>
        <dbReference type="EMBL" id="GMF23778.1"/>
    </source>
</evidence>
<dbReference type="EMBL" id="BSXT01000296">
    <property type="protein sequence ID" value="GMF23778.1"/>
    <property type="molecule type" value="Genomic_DNA"/>
</dbReference>